<dbReference type="InterPro" id="IPR041726">
    <property type="entry name" value="ACAD10_11_N"/>
</dbReference>
<comment type="caution">
    <text evidence="2">The sequence shown here is derived from an EMBL/GenBank/DDBJ whole genome shotgun (WGS) entry which is preliminary data.</text>
</comment>
<evidence type="ECO:0000259" key="1">
    <source>
        <dbReference type="Pfam" id="PF01636"/>
    </source>
</evidence>
<dbReference type="PANTHER" id="PTHR47829:SF3">
    <property type="entry name" value="AMINOGLYCOSIDE PHOSPHOTRANSFERASE DOMAIN-CONTAINING PROTEIN"/>
    <property type="match status" value="1"/>
</dbReference>
<feature type="domain" description="Aminoglycoside phosphotransferase" evidence="1">
    <location>
        <begin position="39"/>
        <end position="261"/>
    </location>
</feature>
<gene>
    <name evidence="2" type="ORF">SAMN06295970_102448</name>
</gene>
<organism evidence="2 3">
    <name type="scientific">Noviherbaspirillum suwonense</name>
    <dbReference type="NCBI Taxonomy" id="1224511"/>
    <lineage>
        <taxon>Bacteria</taxon>
        <taxon>Pseudomonadati</taxon>
        <taxon>Pseudomonadota</taxon>
        <taxon>Betaproteobacteria</taxon>
        <taxon>Burkholderiales</taxon>
        <taxon>Oxalobacteraceae</taxon>
        <taxon>Noviherbaspirillum</taxon>
    </lineage>
</organism>
<protein>
    <submittedName>
        <fullName evidence="2">Predicted kinase, aminoglycoside phosphotransferase (APT) family</fullName>
    </submittedName>
</protein>
<dbReference type="InterPro" id="IPR011009">
    <property type="entry name" value="Kinase-like_dom_sf"/>
</dbReference>
<keyword evidence="2" id="KW-0808">Transferase</keyword>
<evidence type="ECO:0000313" key="2">
    <source>
        <dbReference type="EMBL" id="SMP50351.1"/>
    </source>
</evidence>
<keyword evidence="2" id="KW-0418">Kinase</keyword>
<dbReference type="Gene3D" id="3.90.1200.10">
    <property type="match status" value="1"/>
</dbReference>
<dbReference type="Gene3D" id="3.30.200.20">
    <property type="entry name" value="Phosphorylase Kinase, domain 1"/>
    <property type="match status" value="1"/>
</dbReference>
<dbReference type="Pfam" id="PF01636">
    <property type="entry name" value="APH"/>
    <property type="match status" value="1"/>
</dbReference>
<dbReference type="InterPro" id="IPR002575">
    <property type="entry name" value="Aminoglycoside_PTrfase"/>
</dbReference>
<keyword evidence="3" id="KW-1185">Reference proteome</keyword>
<sequence>MYEEFMGTKPVADRQKFDIGALQDYMRQHVEGFSGELSVEQFKGGQSNPTFKLSADGRSYVLRTKPGPAAKLLASAHAIDREFRVMDALNRAGFPAPRQYALCNDESVIGRAFYVMDFVQGRVLWDQSLPGMTNAERGAYYDEMNRVISQLHTIDYKAIGLESFGKPGNYFGRQIDRWTRQYKASETEKIEAMDNLIEWLPAHIPPGDETSIVHGDYRLDNMIFHPTEPRILAVLDWELSTLGHPLADFSYHLMSWHIAQGQFRGIGGLDHKALGIPTEEEYIALYSKRTGRTIRPEDFNFYLAYNMFRMAGILQGIMKRYVDGTASSEEALKAGQATRPMAEMGWQYASGAAGNKP</sequence>
<proteinExistence type="predicted"/>
<dbReference type="GO" id="GO:0016301">
    <property type="term" value="F:kinase activity"/>
    <property type="evidence" value="ECO:0007669"/>
    <property type="project" value="UniProtKB-KW"/>
</dbReference>
<name>A0ABY1PZC7_9BURK</name>
<dbReference type="Proteomes" id="UP001158049">
    <property type="component" value="Unassembled WGS sequence"/>
</dbReference>
<reference evidence="2 3" key="1">
    <citation type="submission" date="2017-05" db="EMBL/GenBank/DDBJ databases">
        <authorList>
            <person name="Varghese N."/>
            <person name="Submissions S."/>
        </authorList>
    </citation>
    <scope>NUCLEOTIDE SEQUENCE [LARGE SCALE GENOMIC DNA]</scope>
    <source>
        <strain evidence="2 3">DSM 26001</strain>
    </source>
</reference>
<dbReference type="PANTHER" id="PTHR47829">
    <property type="entry name" value="HYDROLASE, PUTATIVE (AFU_ORTHOLOGUE AFUA_1G12880)-RELATED"/>
    <property type="match status" value="1"/>
</dbReference>
<dbReference type="EMBL" id="FXUL01000002">
    <property type="protein sequence ID" value="SMP50351.1"/>
    <property type="molecule type" value="Genomic_DNA"/>
</dbReference>
<dbReference type="InterPro" id="IPR052898">
    <property type="entry name" value="ACAD10-like"/>
</dbReference>
<dbReference type="CDD" id="cd05154">
    <property type="entry name" value="ACAD10_11_N-like"/>
    <property type="match status" value="1"/>
</dbReference>
<dbReference type="SUPFAM" id="SSF56112">
    <property type="entry name" value="Protein kinase-like (PK-like)"/>
    <property type="match status" value="1"/>
</dbReference>
<accession>A0ABY1PZC7</accession>
<dbReference type="RefSeq" id="WP_283441235.1">
    <property type="nucleotide sequence ID" value="NZ_FXUL01000002.1"/>
</dbReference>
<evidence type="ECO:0000313" key="3">
    <source>
        <dbReference type="Proteomes" id="UP001158049"/>
    </source>
</evidence>